<name>X1QWU2_9ZZZZ</name>
<protein>
    <submittedName>
        <fullName evidence="1">Uncharacterized protein</fullName>
    </submittedName>
</protein>
<sequence>MMGKGAAVLLVLLLLVIVFLAAAWHYGYLDIDAIIEDIQGIAG</sequence>
<accession>X1QWU2</accession>
<comment type="caution">
    <text evidence="1">The sequence shown here is derived from an EMBL/GenBank/DDBJ whole genome shotgun (WGS) entry which is preliminary data.</text>
</comment>
<evidence type="ECO:0000313" key="1">
    <source>
        <dbReference type="EMBL" id="GAI55355.1"/>
    </source>
</evidence>
<dbReference type="AlphaFoldDB" id="X1QWU2"/>
<proteinExistence type="predicted"/>
<reference evidence="1" key="1">
    <citation type="journal article" date="2014" name="Front. Microbiol.">
        <title>High frequency of phylogenetically diverse reductive dehalogenase-homologous genes in deep subseafloor sedimentary metagenomes.</title>
        <authorList>
            <person name="Kawai M."/>
            <person name="Futagami T."/>
            <person name="Toyoda A."/>
            <person name="Takaki Y."/>
            <person name="Nishi S."/>
            <person name="Hori S."/>
            <person name="Arai W."/>
            <person name="Tsubouchi T."/>
            <person name="Morono Y."/>
            <person name="Uchiyama I."/>
            <person name="Ito T."/>
            <person name="Fujiyama A."/>
            <person name="Inagaki F."/>
            <person name="Takami H."/>
        </authorList>
    </citation>
    <scope>NUCLEOTIDE SEQUENCE</scope>
    <source>
        <strain evidence="1">Expedition CK06-06</strain>
    </source>
</reference>
<dbReference type="EMBL" id="BARV01035243">
    <property type="protein sequence ID" value="GAI55355.1"/>
    <property type="molecule type" value="Genomic_DNA"/>
</dbReference>
<organism evidence="1">
    <name type="scientific">marine sediment metagenome</name>
    <dbReference type="NCBI Taxonomy" id="412755"/>
    <lineage>
        <taxon>unclassified sequences</taxon>
        <taxon>metagenomes</taxon>
        <taxon>ecological metagenomes</taxon>
    </lineage>
</organism>
<gene>
    <name evidence="1" type="ORF">S06H3_55036</name>
</gene>